<reference evidence="1" key="1">
    <citation type="submission" date="2018-05" db="EMBL/GenBank/DDBJ databases">
        <authorList>
            <person name="Lanie J.A."/>
            <person name="Ng W.-L."/>
            <person name="Kazmierczak K.M."/>
            <person name="Andrzejewski T.M."/>
            <person name="Davidsen T.M."/>
            <person name="Wayne K.J."/>
            <person name="Tettelin H."/>
            <person name="Glass J.I."/>
            <person name="Rusch D."/>
            <person name="Podicherti R."/>
            <person name="Tsui H.-C.T."/>
            <person name="Winkler M.E."/>
        </authorList>
    </citation>
    <scope>NUCLEOTIDE SEQUENCE</scope>
</reference>
<name>A0A382BPV8_9ZZZZ</name>
<evidence type="ECO:0000313" key="1">
    <source>
        <dbReference type="EMBL" id="SVB15639.1"/>
    </source>
</evidence>
<dbReference type="SUPFAM" id="SSF51735">
    <property type="entry name" value="NAD(P)-binding Rossmann-fold domains"/>
    <property type="match status" value="1"/>
</dbReference>
<proteinExistence type="predicted"/>
<dbReference type="InterPro" id="IPR036291">
    <property type="entry name" value="NAD(P)-bd_dom_sf"/>
</dbReference>
<dbReference type="AlphaFoldDB" id="A0A382BPV8"/>
<dbReference type="Gene3D" id="3.40.50.720">
    <property type="entry name" value="NAD(P)-binding Rossmann-like Domain"/>
    <property type="match status" value="1"/>
</dbReference>
<dbReference type="EMBL" id="UINC01030745">
    <property type="protein sequence ID" value="SVB15639.1"/>
    <property type="molecule type" value="Genomic_DNA"/>
</dbReference>
<gene>
    <name evidence="1" type="ORF">METZ01_LOCUS168493</name>
</gene>
<evidence type="ECO:0008006" key="2">
    <source>
        <dbReference type="Google" id="ProtNLM"/>
    </source>
</evidence>
<feature type="non-terminal residue" evidence="1">
    <location>
        <position position="1"/>
    </location>
</feature>
<accession>A0A382BPV8</accession>
<sequence>IKGTSTDLIKKFLTKEIPAVPNIFFNVVDVRDVAKLHVAALKNPNANGKRFPAMSHDAIPMLEYAKILNTNGFPQVTTKTLPDIMVKILALFSSDMKTIKTFLNKKTKLDNSQTKDILSWEPMPIEKTFIDMGRSVQNILDQRK</sequence>
<protein>
    <recommendedName>
        <fullName evidence="2">NAD-dependent epimerase/dehydratase domain-containing protein</fullName>
    </recommendedName>
</protein>
<organism evidence="1">
    <name type="scientific">marine metagenome</name>
    <dbReference type="NCBI Taxonomy" id="408172"/>
    <lineage>
        <taxon>unclassified sequences</taxon>
        <taxon>metagenomes</taxon>
        <taxon>ecological metagenomes</taxon>
    </lineage>
</organism>